<feature type="non-terminal residue" evidence="1">
    <location>
        <position position="1"/>
    </location>
</feature>
<sequence length="280" mass="30638">VLLPDEFKDIRVEITPSGLATGVFTTTYITLISKNYPTLMKDLVVAKTYVYPSRPDAAVGVPSGTKDTWLGDDVWYPPDEQKTITDTTKNTWLTYYVQIQNDGASADTITVTGTAGGSGWTISYYHAITGDITADMNNFSAGWSTGSLGSGESEEIWVEIVASNTVAGGSTKEITIWCQSNTLITQTDQVRIDVAIQQEYKSDLHVKQDTDPSYTIGLDEYYPETQGIVVGVPVSGTTTTYYVRLENDGNAPDSLVITGIPTNYLTKFDDWNWEAPDNST</sequence>
<evidence type="ECO:0000313" key="1">
    <source>
        <dbReference type="EMBL" id="GAI19604.1"/>
    </source>
</evidence>
<feature type="non-terminal residue" evidence="1">
    <location>
        <position position="280"/>
    </location>
</feature>
<dbReference type="AlphaFoldDB" id="X1NLP3"/>
<gene>
    <name evidence="1" type="ORF">S06H3_31133</name>
</gene>
<name>X1NLP3_9ZZZZ</name>
<dbReference type="EMBL" id="BARV01018402">
    <property type="protein sequence ID" value="GAI19604.1"/>
    <property type="molecule type" value="Genomic_DNA"/>
</dbReference>
<reference evidence="1" key="1">
    <citation type="journal article" date="2014" name="Front. Microbiol.">
        <title>High frequency of phylogenetically diverse reductive dehalogenase-homologous genes in deep subseafloor sedimentary metagenomes.</title>
        <authorList>
            <person name="Kawai M."/>
            <person name="Futagami T."/>
            <person name="Toyoda A."/>
            <person name="Takaki Y."/>
            <person name="Nishi S."/>
            <person name="Hori S."/>
            <person name="Arai W."/>
            <person name="Tsubouchi T."/>
            <person name="Morono Y."/>
            <person name="Uchiyama I."/>
            <person name="Ito T."/>
            <person name="Fujiyama A."/>
            <person name="Inagaki F."/>
            <person name="Takami H."/>
        </authorList>
    </citation>
    <scope>NUCLEOTIDE SEQUENCE</scope>
    <source>
        <strain evidence="1">Expedition CK06-06</strain>
    </source>
</reference>
<organism evidence="1">
    <name type="scientific">marine sediment metagenome</name>
    <dbReference type="NCBI Taxonomy" id="412755"/>
    <lineage>
        <taxon>unclassified sequences</taxon>
        <taxon>metagenomes</taxon>
        <taxon>ecological metagenomes</taxon>
    </lineage>
</organism>
<proteinExistence type="predicted"/>
<protein>
    <submittedName>
        <fullName evidence="1">Uncharacterized protein</fullName>
    </submittedName>
</protein>
<comment type="caution">
    <text evidence="1">The sequence shown here is derived from an EMBL/GenBank/DDBJ whole genome shotgun (WGS) entry which is preliminary data.</text>
</comment>
<accession>X1NLP3</accession>